<feature type="domain" description="F-box" evidence="2">
    <location>
        <begin position="136"/>
        <end position="169"/>
    </location>
</feature>
<evidence type="ECO:0000313" key="4">
    <source>
        <dbReference type="WBParaSite" id="Hba_14158"/>
    </source>
</evidence>
<dbReference type="PROSITE" id="PS50181">
    <property type="entry name" value="FBOX"/>
    <property type="match status" value="1"/>
</dbReference>
<dbReference type="Pfam" id="PF25372">
    <property type="entry name" value="DUF7885"/>
    <property type="match status" value="1"/>
</dbReference>
<dbReference type="InterPro" id="IPR057207">
    <property type="entry name" value="FBXL15_LRR"/>
</dbReference>
<reference evidence="4" key="1">
    <citation type="submission" date="2016-11" db="UniProtKB">
        <authorList>
            <consortium name="WormBaseParasite"/>
        </authorList>
    </citation>
    <scope>IDENTIFICATION</scope>
</reference>
<evidence type="ECO:0000256" key="1">
    <source>
        <dbReference type="ARBA" id="ARBA00022786"/>
    </source>
</evidence>
<dbReference type="GO" id="GO:0031146">
    <property type="term" value="P:SCF-dependent proteasomal ubiquitin-dependent protein catabolic process"/>
    <property type="evidence" value="ECO:0007669"/>
    <property type="project" value="TreeGrafter"/>
</dbReference>
<dbReference type="SMART" id="SM00367">
    <property type="entry name" value="LRR_CC"/>
    <property type="match status" value="5"/>
</dbReference>
<dbReference type="Proteomes" id="UP000095283">
    <property type="component" value="Unplaced"/>
</dbReference>
<dbReference type="SUPFAM" id="SSF81383">
    <property type="entry name" value="F-box domain"/>
    <property type="match status" value="1"/>
</dbReference>
<dbReference type="PANTHER" id="PTHR13318:SF50">
    <property type="entry name" value="F-BOX_LRR-REPEAT PROTEIN 7"/>
    <property type="match status" value="1"/>
</dbReference>
<dbReference type="InterPro" id="IPR001810">
    <property type="entry name" value="F-box_dom"/>
</dbReference>
<dbReference type="InterPro" id="IPR032675">
    <property type="entry name" value="LRR_dom_sf"/>
</dbReference>
<evidence type="ECO:0000259" key="2">
    <source>
        <dbReference type="PROSITE" id="PS50181"/>
    </source>
</evidence>
<name>A0A1I7X9Q2_HETBA</name>
<organism evidence="3 4">
    <name type="scientific">Heterorhabditis bacteriophora</name>
    <name type="common">Entomopathogenic nematode worm</name>
    <dbReference type="NCBI Taxonomy" id="37862"/>
    <lineage>
        <taxon>Eukaryota</taxon>
        <taxon>Metazoa</taxon>
        <taxon>Ecdysozoa</taxon>
        <taxon>Nematoda</taxon>
        <taxon>Chromadorea</taxon>
        <taxon>Rhabditida</taxon>
        <taxon>Rhabditina</taxon>
        <taxon>Rhabditomorpha</taxon>
        <taxon>Strongyloidea</taxon>
        <taxon>Heterorhabditidae</taxon>
        <taxon>Heterorhabditis</taxon>
    </lineage>
</organism>
<dbReference type="SUPFAM" id="SSF52047">
    <property type="entry name" value="RNI-like"/>
    <property type="match status" value="1"/>
</dbReference>
<dbReference type="WBParaSite" id="Hba_14158">
    <property type="protein sequence ID" value="Hba_14158"/>
    <property type="gene ID" value="Hba_14158"/>
</dbReference>
<keyword evidence="1" id="KW-0833">Ubl conjugation pathway</keyword>
<dbReference type="InterPro" id="IPR006553">
    <property type="entry name" value="Leu-rich_rpt_Cys-con_subtyp"/>
</dbReference>
<accession>A0A1I7X9Q2</accession>
<protein>
    <submittedName>
        <fullName evidence="4">F-box domain-containing protein</fullName>
    </submittedName>
</protein>
<proteinExistence type="predicted"/>
<dbReference type="InterPro" id="IPR036047">
    <property type="entry name" value="F-box-like_dom_sf"/>
</dbReference>
<dbReference type="GO" id="GO:0019005">
    <property type="term" value="C:SCF ubiquitin ligase complex"/>
    <property type="evidence" value="ECO:0007669"/>
    <property type="project" value="TreeGrafter"/>
</dbReference>
<dbReference type="Gene3D" id="3.80.10.10">
    <property type="entry name" value="Ribonuclease Inhibitor"/>
    <property type="match status" value="2"/>
</dbReference>
<dbReference type="AlphaFoldDB" id="A0A1I7X9Q2"/>
<evidence type="ECO:0000313" key="3">
    <source>
        <dbReference type="Proteomes" id="UP000095283"/>
    </source>
</evidence>
<dbReference type="PANTHER" id="PTHR13318">
    <property type="entry name" value="PARTNER OF PAIRED, ISOFORM B-RELATED"/>
    <property type="match status" value="1"/>
</dbReference>
<keyword evidence="3" id="KW-1185">Reference proteome</keyword>
<sequence length="584" mass="65418">MDFCSSFRASGERSFAEIKQPQTMFKALRRLHGQNLESKGLNDITEAFQTFVTRARFFSVGKLRKAEDAERAKNATADQLKLYDQVMLVTAYVSKHKGGKGILLADDYKDDSSSISRASSTQSLVSTTMSVSSHEGISLNDFPSRVLQRIVAYLPIMDTLRVERINKRWMEASIKSWSLISCLTLARECDGVRGFGKNKPMRNNHIKLDLTGLRTSWDSLNEFGEGLPCLRKLAYRDMENVGDKAFWFLIKGSGHLLKFVDFRGCKRLRGRCFRLFSNQLEQLYLDGCSHIDEMAFEDLCTSATALKELRINECFKITDENLSMISRVLSDLQVLTLCGDRFENLTATGLSHISRIRTLGELALDYNPLINDDFLIAIANEIPNLKSLSLANAGSDQSLTARGILALTKLDKLEQLDLSSLAAIRSSVLLEIVSCCKNLELLQLRNCVYLNDDGVIALTTFEHIRHVDLSGSILVTNEAIQAFIKAFPQVQKFLPITIVVGGTAVNASRLSVRGSRVVLDFSDYSTLMNLSSNQNTSYRIVSKFTRIPPICNAVLLKQSSLQVSYSPLDEVLDLKAEMKIVWYT</sequence>